<dbReference type="GO" id="GO:0003677">
    <property type="term" value="F:DNA binding"/>
    <property type="evidence" value="ECO:0007669"/>
    <property type="project" value="InterPro"/>
</dbReference>
<dbReference type="EMBL" id="CP108318">
    <property type="protein sequence ID" value="WTW60368.1"/>
    <property type="molecule type" value="Genomic_DNA"/>
</dbReference>
<name>A0AAU2UZK0_9ACTN</name>
<dbReference type="GO" id="GO:0006352">
    <property type="term" value="P:DNA-templated transcription initiation"/>
    <property type="evidence" value="ECO:0007669"/>
    <property type="project" value="InterPro"/>
</dbReference>
<dbReference type="CDD" id="cd06171">
    <property type="entry name" value="Sigma70_r4"/>
    <property type="match status" value="1"/>
</dbReference>
<organism evidence="7">
    <name type="scientific">Streptomyces sp. NBC_00003</name>
    <dbReference type="NCBI Taxonomy" id="2903608"/>
    <lineage>
        <taxon>Bacteria</taxon>
        <taxon>Bacillati</taxon>
        <taxon>Actinomycetota</taxon>
        <taxon>Actinomycetes</taxon>
        <taxon>Kitasatosporales</taxon>
        <taxon>Streptomycetaceae</taxon>
        <taxon>Streptomyces</taxon>
    </lineage>
</organism>
<dbReference type="InterPro" id="IPR013324">
    <property type="entry name" value="RNA_pol_sigma_r3/r4-like"/>
</dbReference>
<feature type="region of interest" description="Disordered" evidence="5">
    <location>
        <begin position="1"/>
        <end position="24"/>
    </location>
</feature>
<dbReference type="Pfam" id="PF08281">
    <property type="entry name" value="Sigma70_r4_2"/>
    <property type="match status" value="1"/>
</dbReference>
<keyword evidence="2" id="KW-0805">Transcription regulation</keyword>
<comment type="similarity">
    <text evidence="1">Belongs to the sigma-70 factor family. ECF subfamily.</text>
</comment>
<dbReference type="AlphaFoldDB" id="A0AAU2UZK0"/>
<evidence type="ECO:0000256" key="4">
    <source>
        <dbReference type="ARBA" id="ARBA00023163"/>
    </source>
</evidence>
<keyword evidence="4" id="KW-0804">Transcription</keyword>
<evidence type="ECO:0000256" key="3">
    <source>
        <dbReference type="ARBA" id="ARBA00023082"/>
    </source>
</evidence>
<dbReference type="Gene3D" id="1.10.10.10">
    <property type="entry name" value="Winged helix-like DNA-binding domain superfamily/Winged helix DNA-binding domain"/>
    <property type="match status" value="1"/>
</dbReference>
<gene>
    <name evidence="7" type="ORF">OG549_06785</name>
</gene>
<evidence type="ECO:0000256" key="1">
    <source>
        <dbReference type="ARBA" id="ARBA00010641"/>
    </source>
</evidence>
<evidence type="ECO:0000256" key="5">
    <source>
        <dbReference type="SAM" id="MobiDB-lite"/>
    </source>
</evidence>
<evidence type="ECO:0000259" key="6">
    <source>
        <dbReference type="Pfam" id="PF08281"/>
    </source>
</evidence>
<sequence length="190" mass="20763">MAAQRTEPGDMPGSRVRVPTKSGPAPYKWGEEETAGAFVEHLTVVAARRLDDLDKAVELGQEAYKLLGEALAKGASIATNEQAYATGILYHLINAHLREQYHLSDEEVPERAAFVDLGASVEFEETLASVRKVLTPDQYACYVLHYLDDLAAPDIAEVLGLPVAKVHGYLTRARAALRQPAIKELLDPQV</sequence>
<evidence type="ECO:0000313" key="7">
    <source>
        <dbReference type="EMBL" id="WTW60368.1"/>
    </source>
</evidence>
<keyword evidence="3" id="KW-0731">Sigma factor</keyword>
<dbReference type="InterPro" id="IPR013249">
    <property type="entry name" value="RNA_pol_sigma70_r4_t2"/>
</dbReference>
<accession>A0AAU2UZK0</accession>
<evidence type="ECO:0000256" key="2">
    <source>
        <dbReference type="ARBA" id="ARBA00023015"/>
    </source>
</evidence>
<proteinExistence type="inferred from homology"/>
<protein>
    <submittedName>
        <fullName evidence="7">Sigma-70 family RNA polymerase sigma factor</fullName>
    </submittedName>
</protein>
<dbReference type="InterPro" id="IPR036388">
    <property type="entry name" value="WH-like_DNA-bd_sf"/>
</dbReference>
<feature type="domain" description="RNA polymerase sigma factor 70 region 4 type 2" evidence="6">
    <location>
        <begin position="134"/>
        <end position="177"/>
    </location>
</feature>
<dbReference type="SUPFAM" id="SSF88659">
    <property type="entry name" value="Sigma3 and sigma4 domains of RNA polymerase sigma factors"/>
    <property type="match status" value="1"/>
</dbReference>
<reference evidence="7" key="1">
    <citation type="submission" date="2022-10" db="EMBL/GenBank/DDBJ databases">
        <title>The complete genomes of actinobacterial strains from the NBC collection.</title>
        <authorList>
            <person name="Joergensen T.S."/>
            <person name="Alvarez Arevalo M."/>
            <person name="Sterndorff E.B."/>
            <person name="Faurdal D."/>
            <person name="Vuksanovic O."/>
            <person name="Mourched A.-S."/>
            <person name="Charusanti P."/>
            <person name="Shaw S."/>
            <person name="Blin K."/>
            <person name="Weber T."/>
        </authorList>
    </citation>
    <scope>NUCLEOTIDE SEQUENCE</scope>
    <source>
        <strain evidence="7">NBC_00003</strain>
    </source>
</reference>
<dbReference type="GO" id="GO:0016987">
    <property type="term" value="F:sigma factor activity"/>
    <property type="evidence" value="ECO:0007669"/>
    <property type="project" value="UniProtKB-KW"/>
</dbReference>